<dbReference type="Proteomes" id="UP001182556">
    <property type="component" value="Unassembled WGS sequence"/>
</dbReference>
<dbReference type="InterPro" id="IPR001466">
    <property type="entry name" value="Beta-lactam-related"/>
</dbReference>
<evidence type="ECO:0000313" key="4">
    <source>
        <dbReference type="EMBL" id="KAK1923922.1"/>
    </source>
</evidence>
<keyword evidence="2" id="KW-0732">Signal</keyword>
<dbReference type="Gene3D" id="3.40.710.10">
    <property type="entry name" value="DD-peptidase/beta-lactamase superfamily"/>
    <property type="match status" value="1"/>
</dbReference>
<protein>
    <submittedName>
        <fullName evidence="4">Beta-lactamase</fullName>
    </submittedName>
</protein>
<evidence type="ECO:0000259" key="3">
    <source>
        <dbReference type="Pfam" id="PF00144"/>
    </source>
</evidence>
<gene>
    <name evidence="4" type="ORF">DB88DRAFT_510304</name>
</gene>
<dbReference type="InterPro" id="IPR050789">
    <property type="entry name" value="Diverse_Enzym_Activities"/>
</dbReference>
<evidence type="ECO:0000313" key="5">
    <source>
        <dbReference type="Proteomes" id="UP001182556"/>
    </source>
</evidence>
<dbReference type="EMBL" id="JAODAN010000005">
    <property type="protein sequence ID" value="KAK1923922.1"/>
    <property type="molecule type" value="Genomic_DNA"/>
</dbReference>
<sequence length="435" mass="47817">MIQVLSILALALFASPATAWWEVNAPLHYAAPQSVGLLPQPLLDLKTNASAYTVPRNYGSATHNEVHPLYPGVTVLVAHRNAIVSHFAVGKTLLYADANGTLLPEDQQIDSREDTIYDMASISKLFTTILALDQLGQGTIQLDHTVASYLPEFATNNKSDITILQLLTHTSGFDADPVPPLYPNYTTYDARREACITQAPINPPGSTFLYSDLNFLNLGFVLETVTGKSLDQLLHDQLTSKLGMSDTFYNVGNKPAEQLPNYYRTAATEYQIQVLGQNEPPRPQPVRGSVHDENSWSLNGVAGHAGVFSTAYDLGVFCQMILNNGSYHGTKILEPWTVDLIFHNYNTQFPDDAHGLGFELNQTYWSGPMRSLETAGHTGFTGTTLFIDRPSATFAIQLAHRVHPSRQWSSTNIAREYIGYFVAQALGRNPVSATA</sequence>
<dbReference type="GO" id="GO:0016787">
    <property type="term" value="F:hydrolase activity"/>
    <property type="evidence" value="ECO:0007669"/>
    <property type="project" value="UniProtKB-KW"/>
</dbReference>
<reference evidence="4" key="1">
    <citation type="submission" date="2023-02" db="EMBL/GenBank/DDBJ databases">
        <title>Identification and recombinant expression of a fungal hydrolase from Papiliotrema laurentii that hydrolyzes apple cutin and clears colloidal polyester polyurethane.</title>
        <authorList>
            <consortium name="DOE Joint Genome Institute"/>
            <person name="Roman V.A."/>
            <person name="Bojanowski C."/>
            <person name="Crable B.R."/>
            <person name="Wagner D.N."/>
            <person name="Hung C.S."/>
            <person name="Nadeau L.J."/>
            <person name="Schratz L."/>
            <person name="Haridas S."/>
            <person name="Pangilinan J."/>
            <person name="Lipzen A."/>
            <person name="Na H."/>
            <person name="Yan M."/>
            <person name="Ng V."/>
            <person name="Grigoriev I.V."/>
            <person name="Spatafora J.W."/>
            <person name="Barlow D."/>
            <person name="Biffinger J."/>
            <person name="Kelley-Loughnane N."/>
            <person name="Varaljay V.A."/>
            <person name="Crookes-Goodson W.J."/>
        </authorList>
    </citation>
    <scope>NUCLEOTIDE SEQUENCE</scope>
    <source>
        <strain evidence="4">5307AH</strain>
    </source>
</reference>
<comment type="caution">
    <text evidence="4">The sequence shown here is derived from an EMBL/GenBank/DDBJ whole genome shotgun (WGS) entry which is preliminary data.</text>
</comment>
<dbReference type="AlphaFoldDB" id="A0AAD9FQN2"/>
<evidence type="ECO:0000256" key="2">
    <source>
        <dbReference type="SAM" id="SignalP"/>
    </source>
</evidence>
<dbReference type="InterPro" id="IPR012338">
    <property type="entry name" value="Beta-lactam/transpept-like"/>
</dbReference>
<organism evidence="4 5">
    <name type="scientific">Papiliotrema laurentii</name>
    <name type="common">Cryptococcus laurentii</name>
    <dbReference type="NCBI Taxonomy" id="5418"/>
    <lineage>
        <taxon>Eukaryota</taxon>
        <taxon>Fungi</taxon>
        <taxon>Dikarya</taxon>
        <taxon>Basidiomycota</taxon>
        <taxon>Agaricomycotina</taxon>
        <taxon>Tremellomycetes</taxon>
        <taxon>Tremellales</taxon>
        <taxon>Rhynchogastremaceae</taxon>
        <taxon>Papiliotrema</taxon>
    </lineage>
</organism>
<dbReference type="PANTHER" id="PTHR43283">
    <property type="entry name" value="BETA-LACTAMASE-RELATED"/>
    <property type="match status" value="1"/>
</dbReference>
<keyword evidence="1" id="KW-0378">Hydrolase</keyword>
<proteinExistence type="predicted"/>
<name>A0AAD9FQN2_PAPLA</name>
<evidence type="ECO:0000256" key="1">
    <source>
        <dbReference type="ARBA" id="ARBA00022801"/>
    </source>
</evidence>
<dbReference type="PANTHER" id="PTHR43283:SF11">
    <property type="entry name" value="BETA-LACTAMASE-RELATED DOMAIN-CONTAINING PROTEIN"/>
    <property type="match status" value="1"/>
</dbReference>
<feature type="signal peptide" evidence="2">
    <location>
        <begin position="1"/>
        <end position="19"/>
    </location>
</feature>
<accession>A0AAD9FQN2</accession>
<dbReference type="Pfam" id="PF00144">
    <property type="entry name" value="Beta-lactamase"/>
    <property type="match status" value="1"/>
</dbReference>
<keyword evidence="5" id="KW-1185">Reference proteome</keyword>
<feature type="domain" description="Beta-lactamase-related" evidence="3">
    <location>
        <begin position="71"/>
        <end position="408"/>
    </location>
</feature>
<dbReference type="SUPFAM" id="SSF56601">
    <property type="entry name" value="beta-lactamase/transpeptidase-like"/>
    <property type="match status" value="1"/>
</dbReference>
<feature type="chain" id="PRO_5041935923" evidence="2">
    <location>
        <begin position="20"/>
        <end position="435"/>
    </location>
</feature>